<accession>A0A9W7CUQ9</accession>
<dbReference type="OrthoDB" id="125683at2759"/>
<feature type="compositionally biased region" description="Acidic residues" evidence="1">
    <location>
        <begin position="273"/>
        <end position="290"/>
    </location>
</feature>
<keyword evidence="3" id="KW-1185">Reference proteome</keyword>
<organism evidence="2 3">
    <name type="scientific">Phytophthora lilii</name>
    <dbReference type="NCBI Taxonomy" id="2077276"/>
    <lineage>
        <taxon>Eukaryota</taxon>
        <taxon>Sar</taxon>
        <taxon>Stramenopiles</taxon>
        <taxon>Oomycota</taxon>
        <taxon>Peronosporomycetes</taxon>
        <taxon>Peronosporales</taxon>
        <taxon>Peronosporaceae</taxon>
        <taxon>Phytophthora</taxon>
    </lineage>
</organism>
<dbReference type="EMBL" id="BSXW01002657">
    <property type="protein sequence ID" value="GMF43325.1"/>
    <property type="molecule type" value="Genomic_DNA"/>
</dbReference>
<dbReference type="AlphaFoldDB" id="A0A9W7CUQ9"/>
<dbReference type="PANTHER" id="PTHR37066:SF1">
    <property type="entry name" value="LNS2_PITP DOMAIN-CONTAINING PROTEIN"/>
    <property type="match status" value="1"/>
</dbReference>
<gene>
    <name evidence="2" type="ORF">Plil01_001685500</name>
</gene>
<sequence>MKDAVLNGEVDLAEDLVVEARSDEAESVILPEVESKSSSVLELEDAVTSIPSEEVLEGVVDGQGNVAAAATTATAAIVEEVVEEQYEAEEGSASPSETEVKDREYDENAEKGNEDADLITHSEEAEQSASDDALVGKSGEESVAIEDTEVSDGADSVSAEVAVKVVDDLETLESLVAWEEIAVPEQEDLVNHGETTMIAGDVDDMVTETFDAVVDRSAAIEVSAVAAEEETPVIDNKAAPAVVDEAVAEVDETLLTIDSLEATRAEASAAGDEANEPLEAEATTEPDEEVEISGFASTVNEVLARLVEPFEAAKTMAPEAASEGEPARLGETVRDIRCRGDFAKQLEADGAELERLRFCHDSTLSERDWREKVVPSLRVFRQEFGHCDASSAFIVHSSPPWPNASWGMRLGKTVQNIRNEQLGPSRNSRELLDDLGFVWNSSEAEWSDRTMPAFKAYRQLIDHCRVPPTLLCQQSNHGQNRHGERYLKMLFVQFVVARQWSDRILPALKSFRRVNGHCRVPQKFVVPSDDSWPEQAWGMKLESVVNSIRHKEAYSVQISHDKLQLEQLGFVWDFVEAEWSDRIMPALESFRRVNGHWRVPQKFVVPCEESWPEQSWGMKLGSVVNRIRHKEAYCVQVSHDKLQLEQLGSCGTSLKQSGVTGHASAGNLLSSKWSLSRTSQFCGTVKRVLARTGVGHETWKCCATYP</sequence>
<protein>
    <submittedName>
        <fullName evidence="2">Unnamed protein product</fullName>
    </submittedName>
</protein>
<feature type="region of interest" description="Disordered" evidence="1">
    <location>
        <begin position="265"/>
        <end position="290"/>
    </location>
</feature>
<feature type="region of interest" description="Disordered" evidence="1">
    <location>
        <begin position="84"/>
        <end position="139"/>
    </location>
</feature>
<evidence type="ECO:0000256" key="1">
    <source>
        <dbReference type="SAM" id="MobiDB-lite"/>
    </source>
</evidence>
<evidence type="ECO:0000313" key="2">
    <source>
        <dbReference type="EMBL" id="GMF43325.1"/>
    </source>
</evidence>
<dbReference type="PANTHER" id="PTHR37066">
    <property type="entry name" value="HELICASE-ASSOCIATED"/>
    <property type="match status" value="1"/>
</dbReference>
<proteinExistence type="predicted"/>
<feature type="compositionally biased region" description="Basic and acidic residues" evidence="1">
    <location>
        <begin position="98"/>
        <end position="124"/>
    </location>
</feature>
<comment type="caution">
    <text evidence="2">The sequence shown here is derived from an EMBL/GenBank/DDBJ whole genome shotgun (WGS) entry which is preliminary data.</text>
</comment>
<dbReference type="Proteomes" id="UP001165083">
    <property type="component" value="Unassembled WGS sequence"/>
</dbReference>
<name>A0A9W7CUQ9_9STRA</name>
<reference evidence="2" key="1">
    <citation type="submission" date="2023-04" db="EMBL/GenBank/DDBJ databases">
        <title>Phytophthora lilii NBRC 32176.</title>
        <authorList>
            <person name="Ichikawa N."/>
            <person name="Sato H."/>
            <person name="Tonouchi N."/>
        </authorList>
    </citation>
    <scope>NUCLEOTIDE SEQUENCE</scope>
    <source>
        <strain evidence="2">NBRC 32176</strain>
    </source>
</reference>
<evidence type="ECO:0000313" key="3">
    <source>
        <dbReference type="Proteomes" id="UP001165083"/>
    </source>
</evidence>